<gene>
    <name evidence="22" type="ORF">CSO01_02390</name>
</gene>
<feature type="compositionally biased region" description="Gly residues" evidence="16">
    <location>
        <begin position="1723"/>
        <end position="1735"/>
    </location>
</feature>
<evidence type="ECO:0000256" key="14">
    <source>
        <dbReference type="ARBA" id="ARBA00023170"/>
    </source>
</evidence>
<evidence type="ECO:0000256" key="17">
    <source>
        <dbReference type="SAM" id="Phobius"/>
    </source>
</evidence>
<feature type="region of interest" description="Disordered" evidence="16">
    <location>
        <begin position="163"/>
        <end position="259"/>
    </location>
</feature>
<evidence type="ECO:0000256" key="5">
    <source>
        <dbReference type="ARBA" id="ARBA00022692"/>
    </source>
</evidence>
<evidence type="ECO:0000259" key="21">
    <source>
        <dbReference type="Pfam" id="PF18676"/>
    </source>
</evidence>
<dbReference type="GO" id="GO:0005975">
    <property type="term" value="P:carbohydrate metabolic process"/>
    <property type="evidence" value="ECO:0007669"/>
    <property type="project" value="UniProtKB-ARBA"/>
</dbReference>
<name>A0A512P8J8_9CELL</name>
<feature type="domain" description="MBG" evidence="21">
    <location>
        <begin position="1536"/>
        <end position="1610"/>
    </location>
</feature>
<keyword evidence="15" id="KW-0325">Glycoprotein</keyword>
<protein>
    <recommendedName>
        <fullName evidence="2">receptor protein-tyrosine kinase</fullName>
        <ecNumber evidence="2">2.7.10.1</ecNumber>
    </recommendedName>
</protein>
<accession>A0A512P8J8</accession>
<feature type="domain" description="MBG" evidence="21">
    <location>
        <begin position="1373"/>
        <end position="1447"/>
    </location>
</feature>
<keyword evidence="6 18" id="KW-0732">Signal</keyword>
<evidence type="ECO:0000256" key="3">
    <source>
        <dbReference type="ARBA" id="ARBA00022475"/>
    </source>
</evidence>
<evidence type="ECO:0000256" key="11">
    <source>
        <dbReference type="ARBA" id="ARBA00023136"/>
    </source>
</evidence>
<keyword evidence="23" id="KW-1185">Reference proteome</keyword>
<keyword evidence="12" id="KW-0829">Tyrosine-protein kinase</keyword>
<keyword evidence="10 17" id="KW-1133">Transmembrane helix</keyword>
<dbReference type="Pfam" id="PF16640">
    <property type="entry name" value="Big_3_5"/>
    <property type="match status" value="3"/>
</dbReference>
<feature type="region of interest" description="Disordered" evidence="16">
    <location>
        <begin position="1696"/>
        <end position="1771"/>
    </location>
</feature>
<evidence type="ECO:0000256" key="12">
    <source>
        <dbReference type="ARBA" id="ARBA00023137"/>
    </source>
</evidence>
<keyword evidence="5 17" id="KW-0812">Transmembrane</keyword>
<feature type="region of interest" description="Disordered" evidence="16">
    <location>
        <begin position="816"/>
        <end position="881"/>
    </location>
</feature>
<feature type="domain" description="MBG" evidence="21">
    <location>
        <begin position="1618"/>
        <end position="1693"/>
    </location>
</feature>
<feature type="transmembrane region" description="Helical" evidence="17">
    <location>
        <begin position="1776"/>
        <end position="1797"/>
    </location>
</feature>
<feature type="compositionally biased region" description="Gly residues" evidence="16">
    <location>
        <begin position="211"/>
        <end position="240"/>
    </location>
</feature>
<dbReference type="EMBL" id="BKAL01000001">
    <property type="protein sequence ID" value="GEP67524.1"/>
    <property type="molecule type" value="Genomic_DNA"/>
</dbReference>
<feature type="chain" id="PRO_5039125093" description="receptor protein-tyrosine kinase" evidence="18">
    <location>
        <begin position="26"/>
        <end position="1802"/>
    </location>
</feature>
<organism evidence="22 23">
    <name type="scientific">Cellulomonas soli</name>
    <dbReference type="NCBI Taxonomy" id="931535"/>
    <lineage>
        <taxon>Bacteria</taxon>
        <taxon>Bacillati</taxon>
        <taxon>Actinomycetota</taxon>
        <taxon>Actinomycetes</taxon>
        <taxon>Micrococcales</taxon>
        <taxon>Cellulomonadaceae</taxon>
        <taxon>Cellulomonas</taxon>
    </lineage>
</organism>
<feature type="signal peptide" evidence="18">
    <location>
        <begin position="1"/>
        <end position="25"/>
    </location>
</feature>
<dbReference type="Proteomes" id="UP000321798">
    <property type="component" value="Unassembled WGS sequence"/>
</dbReference>
<dbReference type="InterPro" id="IPR041286">
    <property type="entry name" value="MBG_2"/>
</dbReference>
<dbReference type="InterPro" id="IPR032109">
    <property type="entry name" value="Big_3_5"/>
</dbReference>
<feature type="compositionally biased region" description="Gly residues" evidence="16">
    <location>
        <begin position="188"/>
        <end position="201"/>
    </location>
</feature>
<evidence type="ECO:0000256" key="8">
    <source>
        <dbReference type="ARBA" id="ARBA00022777"/>
    </source>
</evidence>
<evidence type="ECO:0000313" key="23">
    <source>
        <dbReference type="Proteomes" id="UP000321798"/>
    </source>
</evidence>
<feature type="domain" description="Bacterial Ig-like" evidence="20">
    <location>
        <begin position="490"/>
        <end position="577"/>
    </location>
</feature>
<feature type="domain" description="MBG" evidence="21">
    <location>
        <begin position="1294"/>
        <end position="1367"/>
    </location>
</feature>
<evidence type="ECO:0000256" key="9">
    <source>
        <dbReference type="ARBA" id="ARBA00022840"/>
    </source>
</evidence>
<evidence type="ECO:0000256" key="10">
    <source>
        <dbReference type="ARBA" id="ARBA00022989"/>
    </source>
</evidence>
<evidence type="ECO:0000256" key="15">
    <source>
        <dbReference type="ARBA" id="ARBA00023180"/>
    </source>
</evidence>
<keyword evidence="8" id="KW-0418">Kinase</keyword>
<feature type="region of interest" description="Disordered" evidence="16">
    <location>
        <begin position="64"/>
        <end position="85"/>
    </location>
</feature>
<dbReference type="Pfam" id="PF18676">
    <property type="entry name" value="MBG_2"/>
    <property type="match status" value="6"/>
</dbReference>
<evidence type="ECO:0000256" key="6">
    <source>
        <dbReference type="ARBA" id="ARBA00022729"/>
    </source>
</evidence>
<evidence type="ECO:0000256" key="18">
    <source>
        <dbReference type="SAM" id="SignalP"/>
    </source>
</evidence>
<evidence type="ECO:0000256" key="2">
    <source>
        <dbReference type="ARBA" id="ARBA00011902"/>
    </source>
</evidence>
<keyword evidence="9" id="KW-0067">ATP-binding</keyword>
<reference evidence="22 23" key="1">
    <citation type="submission" date="2019-07" db="EMBL/GenBank/DDBJ databases">
        <title>Whole genome shotgun sequence of Cellulomonas soli NBRC 109434.</title>
        <authorList>
            <person name="Hosoyama A."/>
            <person name="Uohara A."/>
            <person name="Ohji S."/>
            <person name="Ichikawa N."/>
        </authorList>
    </citation>
    <scope>NUCLEOTIDE SEQUENCE [LARGE SCALE GENOMIC DNA]</scope>
    <source>
        <strain evidence="22 23">NBRC 109434</strain>
    </source>
</reference>
<feature type="compositionally biased region" description="Low complexity" evidence="16">
    <location>
        <begin position="823"/>
        <end position="840"/>
    </location>
</feature>
<keyword evidence="14" id="KW-0675">Receptor</keyword>
<dbReference type="OrthoDB" id="4527838at2"/>
<dbReference type="GO" id="GO:0004714">
    <property type="term" value="F:transmembrane receptor protein tyrosine kinase activity"/>
    <property type="evidence" value="ECO:0007669"/>
    <property type="project" value="UniProtKB-EC"/>
</dbReference>
<evidence type="ECO:0000256" key="13">
    <source>
        <dbReference type="ARBA" id="ARBA00023157"/>
    </source>
</evidence>
<dbReference type="InterPro" id="IPR013783">
    <property type="entry name" value="Ig-like_fold"/>
</dbReference>
<feature type="domain" description="ALK/LTK-like glycine-rich" evidence="19">
    <location>
        <begin position="57"/>
        <end position="262"/>
    </location>
</feature>
<dbReference type="GO" id="GO:0005886">
    <property type="term" value="C:plasma membrane"/>
    <property type="evidence" value="ECO:0007669"/>
    <property type="project" value="UniProtKB-SubCell"/>
</dbReference>
<dbReference type="Pfam" id="PF12810">
    <property type="entry name" value="ALK_LTK_GRD"/>
    <property type="match status" value="2"/>
</dbReference>
<evidence type="ECO:0000256" key="7">
    <source>
        <dbReference type="ARBA" id="ARBA00022741"/>
    </source>
</evidence>
<evidence type="ECO:0000256" key="1">
    <source>
        <dbReference type="ARBA" id="ARBA00004251"/>
    </source>
</evidence>
<keyword evidence="4" id="KW-0808">Transferase</keyword>
<evidence type="ECO:0000259" key="19">
    <source>
        <dbReference type="Pfam" id="PF12810"/>
    </source>
</evidence>
<feature type="compositionally biased region" description="Low complexity" evidence="16">
    <location>
        <begin position="1702"/>
        <end position="1714"/>
    </location>
</feature>
<dbReference type="Gene3D" id="2.60.40.10">
    <property type="entry name" value="Immunoglobulins"/>
    <property type="match status" value="4"/>
</dbReference>
<keyword evidence="7" id="KW-0547">Nucleotide-binding</keyword>
<evidence type="ECO:0000256" key="16">
    <source>
        <dbReference type="SAM" id="MobiDB-lite"/>
    </source>
</evidence>
<feature type="domain" description="MBG" evidence="21">
    <location>
        <begin position="1455"/>
        <end position="1530"/>
    </location>
</feature>
<dbReference type="InterPro" id="IPR055163">
    <property type="entry name" value="ALK/LTK-like_GRD"/>
</dbReference>
<dbReference type="Gene3D" id="3.30.160.710">
    <property type="match status" value="3"/>
</dbReference>
<keyword evidence="3" id="KW-1003">Cell membrane</keyword>
<comment type="caution">
    <text evidence="22">The sequence shown here is derived from an EMBL/GenBank/DDBJ whole genome shotgun (WGS) entry which is preliminary data.</text>
</comment>
<evidence type="ECO:0000313" key="22">
    <source>
        <dbReference type="EMBL" id="GEP67524.1"/>
    </source>
</evidence>
<keyword evidence="13" id="KW-1015">Disulfide bond</keyword>
<dbReference type="RefSeq" id="WP_146951296.1">
    <property type="nucleotide sequence ID" value="NZ_BAABBJ010000005.1"/>
</dbReference>
<keyword evidence="11 17" id="KW-0472">Membrane</keyword>
<feature type="compositionally biased region" description="Low complexity" evidence="16">
    <location>
        <begin position="1751"/>
        <end position="1771"/>
    </location>
</feature>
<feature type="domain" description="MBG" evidence="21">
    <location>
        <begin position="1210"/>
        <end position="1280"/>
    </location>
</feature>
<comment type="subcellular location">
    <subcellularLocation>
        <location evidence="1">Cell membrane</location>
        <topology evidence="1">Single-pass type I membrane protein</topology>
    </subcellularLocation>
</comment>
<proteinExistence type="predicted"/>
<dbReference type="GO" id="GO:0005524">
    <property type="term" value="F:ATP binding"/>
    <property type="evidence" value="ECO:0007669"/>
    <property type="project" value="UniProtKB-KW"/>
</dbReference>
<feature type="domain" description="Bacterial Ig-like" evidence="20">
    <location>
        <begin position="394"/>
        <end position="481"/>
    </location>
</feature>
<feature type="domain" description="Bacterial Ig-like" evidence="20">
    <location>
        <begin position="295"/>
        <end position="384"/>
    </location>
</feature>
<sequence>MRRSARNALVSAASLGLLAPTLLWATPVASALESETTTFTTTGVASYTVPAGVSVLTIEAWGAEGTKGPRESNPSPGKGGGIRSTVTVTPGQVLQVMVGAAGGGGVGGVAWASGGNGGGASGVRAGSCAAALACDPSADLVIAGGGGGAGPVSNLTTYDGPCGGDGGANPDGSGARGCSSDSTDPTAGGAGGTATAGGAGGTKLHFDGAPGTAGHGGDGEDLSGGGGGGGGDGHYGGGAGVSSRADTPTDGGGGGGSSWAVPAAISTEFLGASRTGDGSVTITTLAGVAVSSTTVTASANPIRAGDEVKYVATVSPGDVGGTLTFTADGTDIPSCIDMAVSNGIAECWNSRVLRTTGTHTISARYSGSDGALPSTAPGLVMTVQPATTSTTLEADEVSVGAGTPVTYTATVTPPPVGGTVRFRSTGQAISGCDAVVPDPTTGVAVCTFVYRTTGGWLVYADFSGTSSYSASSSSEVSQAVNPTQTTTVVTSGGNPSGIDQTVTYTASVSPAPTSGTVAFTHDGAAVAGCAAVAVNASGQASCTRTYAIGGSHTVSATFAGIPDYAASTSDAFTQTVSASIALSSDTGSAPLGFGVRLTATLSPAPAGSTVTFFDGGSPVTGCTRLPVDSGSGRATCLTGFTTTGAHPIAVDHYNAGGTLLGRSGAFSQDVTLATADYTTTGADSAFVVPATWSDIRIEAWAAAGARAHREDTTSPGQGGRVVATVAVTPGQVLQVSVGAVGGGGAGGTGEVPFGPAGNGGGASGVRFGPCAATLSCDVGSTLVVAGGGGGSGSWNGSFVGENSWIPCGGNGGIGSDGSGGSGCSTDSNTATGGAGATATAGGAGGTKTEFQGFTGSTGTAGHGGAGAVASPTSMGGGGGGDGWFGGGGGAGGAAYSQSRGGGGGGSSWVSPTVTSSAFLGSPSTGAGSVTITHAATRILLTSTSEGNLPFGVERTLTARLVDSGGATVDSGPDSVLPVTFSRAAGAGSVTGLTTVSAVAGVATIQVTGADLGALDVAASAGGFTSAPWSLLVARVAQVVTFDAPPSPAAYGTGFLVAPTVDSGLAPSLQASGGCTSEVTTGGWTVTMTSGTVACTLVASQAGDAQREPAPSVTRVVSAAKQAQAPLALAATSTGTYGEAYPVVGSGGSGTGSLSLDLTGAACTLTDNAASSAVLTAVGVGTCTTTLTRAGDANYDAAQSTRVTEIGARPLTVTANAATKVYGTADPAVTATLSGFAFAETTADAGVSGVADCARAAGEDVASYVITCAAGTLTADHYSLVAGPTAAFTITPADLTITASSEVLVYGEPVSSVAPRYTGLANGDLEPSTRPACSTTAMTLSSVDTYPTACTGAGDPNYSITELPGTVTVTPAPLLVTASDGTSVYGDPAPVIQPRYTGLLGADDASTALSVAPTCASLTDRRSVVGTYASTCSSAVSHNYALTYADGVVEVTRADLVVTAADATAVYGDGPPAVHPLYAGLVNGEVDVDDGPVCRSSSTPTTGAGTYVGAATCADAVDPNYTIRYLPGDVTVTAARLLITASDGTAAYGAAAPVTTPSYVGLVNGETAADALSTVPSCTPGTSDRSPVGRYASSCAAAVGANYAISYAAGAVVITRAPLVVTVGDASRLVGQPDPAFGYTVAGLVDGDTVAALTGSPSYSTPATPTSAVGTYPVKVSGLAAANYAIAFQPGSLTITRAPVEPSPRASSAPDAATATVERDQDAGGEGALGTSGGTDAGSASEATPPAVESDAPAPAANGGGDRTAASSGASATGAPWPLVLAGLALLVVAAGAATAAVRRHRG</sequence>
<evidence type="ECO:0000259" key="20">
    <source>
        <dbReference type="Pfam" id="PF16640"/>
    </source>
</evidence>
<evidence type="ECO:0000256" key="4">
    <source>
        <dbReference type="ARBA" id="ARBA00022679"/>
    </source>
</evidence>
<dbReference type="EC" id="2.7.10.1" evidence="2"/>
<feature type="domain" description="ALK/LTK-like glycine-rich" evidence="19">
    <location>
        <begin position="696"/>
        <end position="923"/>
    </location>
</feature>